<dbReference type="NCBIfam" id="TIGR03943">
    <property type="entry name" value="TIGR03943 family putative permease subunit"/>
    <property type="match status" value="1"/>
</dbReference>
<feature type="region of interest" description="Disordered" evidence="1">
    <location>
        <begin position="149"/>
        <end position="169"/>
    </location>
</feature>
<proteinExistence type="predicted"/>
<evidence type="ECO:0000313" key="5">
    <source>
        <dbReference type="Proteomes" id="UP001589610"/>
    </source>
</evidence>
<dbReference type="PROSITE" id="PS51257">
    <property type="entry name" value="PROKAR_LIPOPROTEIN"/>
    <property type="match status" value="1"/>
</dbReference>
<feature type="region of interest" description="Disordered" evidence="1">
    <location>
        <begin position="66"/>
        <end position="118"/>
    </location>
</feature>
<keyword evidence="2" id="KW-0812">Transmembrane</keyword>
<feature type="compositionally biased region" description="Basic and acidic residues" evidence="1">
    <location>
        <begin position="66"/>
        <end position="93"/>
    </location>
</feature>
<dbReference type="RefSeq" id="WP_386163625.1">
    <property type="nucleotide sequence ID" value="NZ_JBHMBS010000045.1"/>
</dbReference>
<gene>
    <name evidence="4" type="ORF">ACFFRH_41995</name>
</gene>
<feature type="transmembrane region" description="Helical" evidence="2">
    <location>
        <begin position="125"/>
        <end position="144"/>
    </location>
</feature>
<keyword evidence="2" id="KW-1133">Transmembrane helix</keyword>
<sequence length="285" mass="30244">MNRVTQNLVLTLLGCAVLRISAFSTTYLNYVKPGFRPFLIGAGVVLVALGLIGLFQAVRAGKTAAEEGVRDGTREHPHNHSGAYEHPHDHDRSGAGGHGHGPADGAGNSGGDGGGHDHAHGGPRVAWLLCLPVFAIFLIAPPALGSFAASRDDTPPPRDQSLGSFTPLTGTGPVEMTIGDFIGRAWDDDKKSLTGREVRLTGFVSPAKKKGQWYVTRMQIACCAADAFPLKVAVRGLQAPPADTWVEVTGTWIPQTFGKMTTGVIYPQLTGKSLTRVEAPDEQYE</sequence>
<evidence type="ECO:0000313" key="4">
    <source>
        <dbReference type="EMBL" id="MFB9682084.1"/>
    </source>
</evidence>
<feature type="compositionally biased region" description="Gly residues" evidence="1">
    <location>
        <begin position="94"/>
        <end position="113"/>
    </location>
</feature>
<evidence type="ECO:0000256" key="2">
    <source>
        <dbReference type="SAM" id="Phobius"/>
    </source>
</evidence>
<evidence type="ECO:0000259" key="3">
    <source>
        <dbReference type="Pfam" id="PF21537"/>
    </source>
</evidence>
<dbReference type="PANTHER" id="PTHR40047:SF1">
    <property type="entry name" value="UPF0703 PROTEIN YCGQ"/>
    <property type="match status" value="1"/>
</dbReference>
<dbReference type="EMBL" id="JBHMBS010000045">
    <property type="protein sequence ID" value="MFB9682084.1"/>
    <property type="molecule type" value="Genomic_DNA"/>
</dbReference>
<feature type="domain" description="DUF1980" evidence="3">
    <location>
        <begin position="190"/>
        <end position="284"/>
    </location>
</feature>
<organism evidence="4 5">
    <name type="scientific">Streptosporangium vulgare</name>
    <dbReference type="NCBI Taxonomy" id="46190"/>
    <lineage>
        <taxon>Bacteria</taxon>
        <taxon>Bacillati</taxon>
        <taxon>Actinomycetota</taxon>
        <taxon>Actinomycetes</taxon>
        <taxon>Streptosporangiales</taxon>
        <taxon>Streptosporangiaceae</taxon>
        <taxon>Streptosporangium</taxon>
    </lineage>
</organism>
<dbReference type="Proteomes" id="UP001589610">
    <property type="component" value="Unassembled WGS sequence"/>
</dbReference>
<reference evidence="4 5" key="1">
    <citation type="submission" date="2024-09" db="EMBL/GenBank/DDBJ databases">
        <authorList>
            <person name="Sun Q."/>
            <person name="Mori K."/>
        </authorList>
    </citation>
    <scope>NUCLEOTIDE SEQUENCE [LARGE SCALE GENOMIC DNA]</scope>
    <source>
        <strain evidence="4 5">JCM 3028</strain>
    </source>
</reference>
<dbReference type="Pfam" id="PF21537">
    <property type="entry name" value="DUF1980_C"/>
    <property type="match status" value="1"/>
</dbReference>
<keyword evidence="5" id="KW-1185">Reference proteome</keyword>
<dbReference type="InterPro" id="IPR048447">
    <property type="entry name" value="DUF1980_C"/>
</dbReference>
<feature type="transmembrane region" description="Helical" evidence="2">
    <location>
        <begin position="38"/>
        <end position="58"/>
    </location>
</feature>
<protein>
    <submittedName>
        <fullName evidence="4">TIGR03943 family putative permease subunit</fullName>
    </submittedName>
</protein>
<evidence type="ECO:0000256" key="1">
    <source>
        <dbReference type="SAM" id="MobiDB-lite"/>
    </source>
</evidence>
<keyword evidence="2" id="KW-0472">Membrane</keyword>
<dbReference type="InterPro" id="IPR052955">
    <property type="entry name" value="UPF0703_membrane_permease"/>
</dbReference>
<dbReference type="PANTHER" id="PTHR40047">
    <property type="entry name" value="UPF0703 PROTEIN YCGQ"/>
    <property type="match status" value="1"/>
</dbReference>
<dbReference type="InterPro" id="IPR015402">
    <property type="entry name" value="DUF1980"/>
</dbReference>
<accession>A0ABV5TSI1</accession>
<name>A0ABV5TSI1_9ACTN</name>
<comment type="caution">
    <text evidence="4">The sequence shown here is derived from an EMBL/GenBank/DDBJ whole genome shotgun (WGS) entry which is preliminary data.</text>
</comment>